<keyword evidence="1" id="KW-0479">Metal-binding</keyword>
<keyword evidence="2" id="KW-0175">Coiled coil</keyword>
<dbReference type="InterPro" id="IPR013087">
    <property type="entry name" value="Znf_C2H2_type"/>
</dbReference>
<dbReference type="PROSITE" id="PS00028">
    <property type="entry name" value="ZINC_FINGER_C2H2_1"/>
    <property type="match status" value="1"/>
</dbReference>
<dbReference type="SMART" id="SM00355">
    <property type="entry name" value="ZnF_C2H2"/>
    <property type="match status" value="2"/>
</dbReference>
<keyword evidence="1" id="KW-0863">Zinc-finger</keyword>
<accession>A0A085MES5</accession>
<dbReference type="GO" id="GO:0008270">
    <property type="term" value="F:zinc ion binding"/>
    <property type="evidence" value="ECO:0007669"/>
    <property type="project" value="UniProtKB-KW"/>
</dbReference>
<evidence type="ECO:0000256" key="2">
    <source>
        <dbReference type="SAM" id="Coils"/>
    </source>
</evidence>
<keyword evidence="1" id="KW-0862">Zinc</keyword>
<dbReference type="PROSITE" id="PS50157">
    <property type="entry name" value="ZINC_FINGER_C2H2_2"/>
    <property type="match status" value="1"/>
</dbReference>
<dbReference type="InterPro" id="IPR036236">
    <property type="entry name" value="Znf_C2H2_sf"/>
</dbReference>
<dbReference type="EMBL" id="KL363198">
    <property type="protein sequence ID" value="KFD55721.1"/>
    <property type="molecule type" value="Genomic_DNA"/>
</dbReference>
<protein>
    <recommendedName>
        <fullName evidence="3">C2H2-type domain-containing protein</fullName>
    </recommendedName>
</protein>
<dbReference type="SUPFAM" id="SSF57667">
    <property type="entry name" value="beta-beta-alpha zinc fingers"/>
    <property type="match status" value="1"/>
</dbReference>
<evidence type="ECO:0000259" key="3">
    <source>
        <dbReference type="PROSITE" id="PS50157"/>
    </source>
</evidence>
<dbReference type="AlphaFoldDB" id="A0A085MES5"/>
<gene>
    <name evidence="4" type="ORF">M513_03469</name>
</gene>
<dbReference type="Proteomes" id="UP000030764">
    <property type="component" value="Unassembled WGS sequence"/>
</dbReference>
<sequence>MAKRASRVRISHAKEDLSYAKFRNKVSNRSVHRGHLANSNRVLADTLQKARNEVKRLKMKIDQLKREGVDLKIELMGLNQFTNCFALLEQPEKLNRVPTPFCSGMAADKLVKTPVLLPRPDSSDNYTVLVDYPGPFKCPSCKSILKRPLEFCAHCEEVHGLTDVKFACQICNRTGTIFSTSVHYDRCKTAQLKPKEGPPAEGAISCSAEGCGRAFTTFTGLRLHMKRAHPAMFEATKKPIVNQLWDKKEKILLAKLEIKLSGGVSEKKLCQMIIGELKAAGGKERSRESIRGQMRKPEQRKLVEKIRAKKEAKALKNDRKGDAAGKA</sequence>
<evidence type="ECO:0000313" key="4">
    <source>
        <dbReference type="EMBL" id="KFD55721.1"/>
    </source>
</evidence>
<proteinExistence type="predicted"/>
<name>A0A085MES5_9BILA</name>
<evidence type="ECO:0000313" key="5">
    <source>
        <dbReference type="Proteomes" id="UP000030764"/>
    </source>
</evidence>
<feature type="coiled-coil region" evidence="2">
    <location>
        <begin position="40"/>
        <end position="74"/>
    </location>
</feature>
<reference evidence="4 5" key="1">
    <citation type="journal article" date="2014" name="Nat. Genet.">
        <title>Genome and transcriptome of the porcine whipworm Trichuris suis.</title>
        <authorList>
            <person name="Jex A.R."/>
            <person name="Nejsum P."/>
            <person name="Schwarz E.M."/>
            <person name="Hu L."/>
            <person name="Young N.D."/>
            <person name="Hall R.S."/>
            <person name="Korhonen P.K."/>
            <person name="Liao S."/>
            <person name="Thamsborg S."/>
            <person name="Xia J."/>
            <person name="Xu P."/>
            <person name="Wang S."/>
            <person name="Scheerlinck J.P."/>
            <person name="Hofmann A."/>
            <person name="Sternberg P.W."/>
            <person name="Wang J."/>
            <person name="Gasser R.B."/>
        </authorList>
    </citation>
    <scope>NUCLEOTIDE SEQUENCE [LARGE SCALE GENOMIC DNA]</scope>
    <source>
        <strain evidence="4">DCEP-RM93M</strain>
    </source>
</reference>
<evidence type="ECO:0000256" key="1">
    <source>
        <dbReference type="PROSITE-ProRule" id="PRU00042"/>
    </source>
</evidence>
<organism evidence="4 5">
    <name type="scientific">Trichuris suis</name>
    <name type="common">pig whipworm</name>
    <dbReference type="NCBI Taxonomy" id="68888"/>
    <lineage>
        <taxon>Eukaryota</taxon>
        <taxon>Metazoa</taxon>
        <taxon>Ecdysozoa</taxon>
        <taxon>Nematoda</taxon>
        <taxon>Enoplea</taxon>
        <taxon>Dorylaimia</taxon>
        <taxon>Trichinellida</taxon>
        <taxon>Trichuridae</taxon>
        <taxon>Trichuris</taxon>
    </lineage>
</organism>
<keyword evidence="5" id="KW-1185">Reference proteome</keyword>
<feature type="domain" description="C2H2-type" evidence="3">
    <location>
        <begin position="204"/>
        <end position="229"/>
    </location>
</feature>